<name>A0A1L8R1Z9_9ENTE</name>
<dbReference type="PANTHER" id="PTHR42756">
    <property type="entry name" value="TRANSCRIPTIONAL REGULATOR, MARR"/>
    <property type="match status" value="1"/>
</dbReference>
<evidence type="ECO:0000256" key="1">
    <source>
        <dbReference type="ARBA" id="ARBA00023015"/>
    </source>
</evidence>
<dbReference type="GO" id="GO:0003677">
    <property type="term" value="F:DNA binding"/>
    <property type="evidence" value="ECO:0007669"/>
    <property type="project" value="UniProtKB-KW"/>
</dbReference>
<dbReference type="PANTHER" id="PTHR42756:SF1">
    <property type="entry name" value="TRANSCRIPTIONAL REPRESSOR OF EMRAB OPERON"/>
    <property type="match status" value="1"/>
</dbReference>
<proteinExistence type="predicted"/>
<keyword evidence="3" id="KW-0804">Transcription</keyword>
<dbReference type="GO" id="GO:0003700">
    <property type="term" value="F:DNA-binding transcription factor activity"/>
    <property type="evidence" value="ECO:0007669"/>
    <property type="project" value="InterPro"/>
</dbReference>
<dbReference type="PROSITE" id="PS50995">
    <property type="entry name" value="HTH_MARR_2"/>
    <property type="match status" value="1"/>
</dbReference>
<dbReference type="AlphaFoldDB" id="A0A1L8R1Z9"/>
<evidence type="ECO:0000313" key="6">
    <source>
        <dbReference type="Proteomes" id="UP000182835"/>
    </source>
</evidence>
<dbReference type="PRINTS" id="PR00598">
    <property type="entry name" value="HTHMARR"/>
</dbReference>
<organism evidence="5 6">
    <name type="scientific">Enterococcus canintestini</name>
    <dbReference type="NCBI Taxonomy" id="317010"/>
    <lineage>
        <taxon>Bacteria</taxon>
        <taxon>Bacillati</taxon>
        <taxon>Bacillota</taxon>
        <taxon>Bacilli</taxon>
        <taxon>Lactobacillales</taxon>
        <taxon>Enterococcaceae</taxon>
        <taxon>Enterococcus</taxon>
    </lineage>
</organism>
<dbReference type="Gene3D" id="1.10.10.10">
    <property type="entry name" value="Winged helix-like DNA-binding domain superfamily/Winged helix DNA-binding domain"/>
    <property type="match status" value="1"/>
</dbReference>
<dbReference type="SMART" id="SM00347">
    <property type="entry name" value="HTH_MARR"/>
    <property type="match status" value="1"/>
</dbReference>
<keyword evidence="2" id="KW-0238">DNA-binding</keyword>
<comment type="caution">
    <text evidence="5">The sequence shown here is derived from an EMBL/GenBank/DDBJ whole genome shotgun (WGS) entry which is preliminary data.</text>
</comment>
<accession>A0A1L8R1Z9</accession>
<dbReference type="EMBL" id="JXKG01000035">
    <property type="protein sequence ID" value="OJG13774.1"/>
    <property type="molecule type" value="Genomic_DNA"/>
</dbReference>
<evidence type="ECO:0000256" key="2">
    <source>
        <dbReference type="ARBA" id="ARBA00023125"/>
    </source>
</evidence>
<feature type="domain" description="HTH marR-type" evidence="4">
    <location>
        <begin position="56"/>
        <end position="193"/>
    </location>
</feature>
<sequence>MSFFTCQKGKTSINYNLVSWLIKFERSEKMTQFTFHDRPDAKRFEQTLQAYPNLTTPEVAESFIHFQWAYREMQRGYDQVLAHYGLSESKFIILMFLKQAHKQQLAPSEIAEKLGAARATVTKLLNKMEQDGWVKKKIDKKDKRMVNIQLLPQGEKVVTNFLPANFKSVALIFSDFSATELDQLFYLLTKIEKGTKKLNQEMESLL</sequence>
<reference evidence="5 6" key="1">
    <citation type="submission" date="2014-12" db="EMBL/GenBank/DDBJ databases">
        <title>Draft genome sequences of 29 type strains of Enterococci.</title>
        <authorList>
            <person name="Zhong Z."/>
            <person name="Sun Z."/>
            <person name="Liu W."/>
            <person name="Zhang W."/>
            <person name="Zhang H."/>
        </authorList>
    </citation>
    <scope>NUCLEOTIDE SEQUENCE [LARGE SCALE GENOMIC DNA]</scope>
    <source>
        <strain evidence="5 6">DSM 21207</strain>
    </source>
</reference>
<evidence type="ECO:0000313" key="5">
    <source>
        <dbReference type="EMBL" id="OJG13774.1"/>
    </source>
</evidence>
<keyword evidence="1" id="KW-0805">Transcription regulation</keyword>
<dbReference type="STRING" id="317010.RU96_GL001766"/>
<gene>
    <name evidence="5" type="ORF">RU96_GL001766</name>
</gene>
<dbReference type="Proteomes" id="UP000182835">
    <property type="component" value="Unassembled WGS sequence"/>
</dbReference>
<dbReference type="SUPFAM" id="SSF46785">
    <property type="entry name" value="Winged helix' DNA-binding domain"/>
    <property type="match status" value="1"/>
</dbReference>
<evidence type="ECO:0000259" key="4">
    <source>
        <dbReference type="PROSITE" id="PS50995"/>
    </source>
</evidence>
<dbReference type="Pfam" id="PF01047">
    <property type="entry name" value="MarR"/>
    <property type="match status" value="1"/>
</dbReference>
<dbReference type="InterPro" id="IPR036388">
    <property type="entry name" value="WH-like_DNA-bd_sf"/>
</dbReference>
<evidence type="ECO:0000256" key="3">
    <source>
        <dbReference type="ARBA" id="ARBA00023163"/>
    </source>
</evidence>
<protein>
    <recommendedName>
        <fullName evidence="4">HTH marR-type domain-containing protein</fullName>
    </recommendedName>
</protein>
<dbReference type="InterPro" id="IPR000835">
    <property type="entry name" value="HTH_MarR-typ"/>
</dbReference>
<dbReference type="InterPro" id="IPR036390">
    <property type="entry name" value="WH_DNA-bd_sf"/>
</dbReference>